<feature type="compositionally biased region" description="Polar residues" evidence="1">
    <location>
        <begin position="647"/>
        <end position="663"/>
    </location>
</feature>
<feature type="compositionally biased region" description="Acidic residues" evidence="1">
    <location>
        <begin position="101"/>
        <end position="121"/>
    </location>
</feature>
<evidence type="ECO:0000313" key="3">
    <source>
        <dbReference type="Proteomes" id="UP000193144"/>
    </source>
</evidence>
<dbReference type="AlphaFoldDB" id="A0A1Y1YU31"/>
<organism evidence="2 3">
    <name type="scientific">Clohesyomyces aquaticus</name>
    <dbReference type="NCBI Taxonomy" id="1231657"/>
    <lineage>
        <taxon>Eukaryota</taxon>
        <taxon>Fungi</taxon>
        <taxon>Dikarya</taxon>
        <taxon>Ascomycota</taxon>
        <taxon>Pezizomycotina</taxon>
        <taxon>Dothideomycetes</taxon>
        <taxon>Pleosporomycetidae</taxon>
        <taxon>Pleosporales</taxon>
        <taxon>Lindgomycetaceae</taxon>
        <taxon>Clohesyomyces</taxon>
    </lineage>
</organism>
<feature type="compositionally biased region" description="Basic residues" evidence="1">
    <location>
        <begin position="1"/>
        <end position="10"/>
    </location>
</feature>
<accession>A0A1Y1YU31</accession>
<protein>
    <recommendedName>
        <fullName evidence="4">F-box domain-containing protein</fullName>
    </recommendedName>
</protein>
<dbReference type="PANTHER" id="PTHR34755:SF4">
    <property type="entry name" value="F-BOX DOMAIN-CONTAINING PROTEIN"/>
    <property type="match status" value="1"/>
</dbReference>
<dbReference type="PANTHER" id="PTHR34755">
    <property type="entry name" value="SERINE/ARGININE REPETITIVE MATRIX PROTEIN 3-RELATED"/>
    <property type="match status" value="1"/>
</dbReference>
<sequence>MARSLKRKRAAVSYREPSSELELSADSGQEGASRRRPTAPQRRSTRHQHQDDDQEDDQEQAQVQLSLPRRTAPRERELRKNEPKNARLRGKRAVVYKESTSEDSDEQDAEEDQDEDFEAEEATAPQERTRAKTAVGRSRRAHHKRPKRSTVGGPLKPRKAVKAKMEPTDLQLLGDGKIPNWSSLPYHILLQIFVYASHPLHDDNMFPLPSIQWLALVARRCCNAFTKPALTALYRNPPIFAIKQNRKDLVHHLISPPSTTHSDYSVMVKRLELDATKMSQLTDPTHSVNDLAALITSLKAIKEIDIFDPWDKPPFQPRSRGRRWNYPNELFIALRASELHLKSWRWHGAFLNHQPIKMKEIHTDKAFVTLREVILTRFDLPKTPSKVTPPGQASTEELLCSALAVLPSLRSLSFESCGVLNERLLSMLPNHLTSFSVTNCEELTSEALEAFLVTGGARLEELILNHNRSLDLSFMADLKHSCPRLEVLKMDLNYYTHWAITHDQAPNYAELLKEGEIPSWPSALRVIDLEFLRNWTPGVATAFFTSIIDSAEQLPWLRELRISAMVDNDWRARAEYRSKWTARFQRVFGKKISMPSAHLVSLRAFREWKARAASSAGMVEEGEAEKTSVLNTAIQSENEVEGRVNHTDSTPESSKNTKGNETWGSKRLRTRAKNTPIHDESSGDESSSDHESNEGSDSEEIGFIQGKCHTVVFVIDNLRPRDNILHEDDFLDTEPSGDEDWNGEDPADDAVVLL</sequence>
<keyword evidence="3" id="KW-1185">Reference proteome</keyword>
<evidence type="ECO:0000313" key="2">
    <source>
        <dbReference type="EMBL" id="ORY01511.1"/>
    </source>
</evidence>
<feature type="region of interest" description="Disordered" evidence="1">
    <location>
        <begin position="1"/>
        <end position="163"/>
    </location>
</feature>
<dbReference type="InterPro" id="IPR032675">
    <property type="entry name" value="LRR_dom_sf"/>
</dbReference>
<name>A0A1Y1YU31_9PLEO</name>
<evidence type="ECO:0000256" key="1">
    <source>
        <dbReference type="SAM" id="MobiDB-lite"/>
    </source>
</evidence>
<reference evidence="2 3" key="1">
    <citation type="submission" date="2016-07" db="EMBL/GenBank/DDBJ databases">
        <title>Pervasive Adenine N6-methylation of Active Genes in Fungi.</title>
        <authorList>
            <consortium name="DOE Joint Genome Institute"/>
            <person name="Mondo S.J."/>
            <person name="Dannebaum R.O."/>
            <person name="Kuo R.C."/>
            <person name="Labutti K."/>
            <person name="Haridas S."/>
            <person name="Kuo A."/>
            <person name="Salamov A."/>
            <person name="Ahrendt S.R."/>
            <person name="Lipzen A."/>
            <person name="Sullivan W."/>
            <person name="Andreopoulos W.B."/>
            <person name="Clum A."/>
            <person name="Lindquist E."/>
            <person name="Daum C."/>
            <person name="Ramamoorthy G.K."/>
            <person name="Gryganskyi A."/>
            <person name="Culley D."/>
            <person name="Magnuson J.K."/>
            <person name="James T.Y."/>
            <person name="O'Malley M.A."/>
            <person name="Stajich J.E."/>
            <person name="Spatafora J.W."/>
            <person name="Visel A."/>
            <person name="Grigoriev I.V."/>
        </authorList>
    </citation>
    <scope>NUCLEOTIDE SEQUENCE [LARGE SCALE GENOMIC DNA]</scope>
    <source>
        <strain evidence="2 3">CBS 115471</strain>
    </source>
</reference>
<dbReference type="STRING" id="1231657.A0A1Y1YU31"/>
<dbReference type="Proteomes" id="UP000193144">
    <property type="component" value="Unassembled WGS sequence"/>
</dbReference>
<feature type="region of interest" description="Disordered" evidence="1">
    <location>
        <begin position="635"/>
        <end position="702"/>
    </location>
</feature>
<feature type="compositionally biased region" description="Basic and acidic residues" evidence="1">
    <location>
        <begin position="72"/>
        <end position="85"/>
    </location>
</feature>
<feature type="compositionally biased region" description="Acidic residues" evidence="1">
    <location>
        <begin position="729"/>
        <end position="748"/>
    </location>
</feature>
<proteinExistence type="predicted"/>
<dbReference type="OrthoDB" id="5395390at2759"/>
<dbReference type="InterPro" id="IPR052109">
    <property type="entry name" value="SRRM_Domain-Containing"/>
</dbReference>
<feature type="region of interest" description="Disordered" evidence="1">
    <location>
        <begin position="729"/>
        <end position="749"/>
    </location>
</feature>
<comment type="caution">
    <text evidence="2">The sequence shown here is derived from an EMBL/GenBank/DDBJ whole genome shotgun (WGS) entry which is preliminary data.</text>
</comment>
<dbReference type="Gene3D" id="3.80.10.10">
    <property type="entry name" value="Ribonuclease Inhibitor"/>
    <property type="match status" value="1"/>
</dbReference>
<feature type="compositionally biased region" description="Basic residues" evidence="1">
    <location>
        <begin position="137"/>
        <end position="148"/>
    </location>
</feature>
<feature type="compositionally biased region" description="Basic and acidic residues" evidence="1">
    <location>
        <begin position="676"/>
        <end position="693"/>
    </location>
</feature>
<evidence type="ECO:0008006" key="4">
    <source>
        <dbReference type="Google" id="ProtNLM"/>
    </source>
</evidence>
<dbReference type="EMBL" id="MCFA01000169">
    <property type="protein sequence ID" value="ORY01511.1"/>
    <property type="molecule type" value="Genomic_DNA"/>
</dbReference>
<gene>
    <name evidence="2" type="ORF">BCR34DRAFT_574839</name>
</gene>
<dbReference type="SUPFAM" id="SSF52047">
    <property type="entry name" value="RNI-like"/>
    <property type="match status" value="1"/>
</dbReference>